<feature type="compositionally biased region" description="Gly residues" evidence="1">
    <location>
        <begin position="526"/>
        <end position="542"/>
    </location>
</feature>
<evidence type="ECO:0000313" key="2">
    <source>
        <dbReference type="EMBL" id="KAI9639493.1"/>
    </source>
</evidence>
<proteinExistence type="predicted"/>
<sequence>MSDPPPSLDSLPPHAIEAIAGCLDERGVYALMATSRYLREEAEPALKAYFTEKRVVAEPALAPDVFTLIDPILAWTGQARDTRLQEKSDILDAQITHFPSSAIALRKLTIELADNHAARAWEHLHRFAEQLHHLELHVRDTYFDHSVQYGGDDSVARFGYLGTPECWDDCLTETFANLTRLTMICSGRGAEHFARLAPLLPQLQELSLSSHFRGPEDMDQPELITHAAPFPSLARLTLAGHAEFVIDVLREILPHAPITHLILHISERISTSTLSVSPFRSIQPLLELINDDGRELEGLALYGWSSYDFSRCLRAVQDGENGWNGAFQRLSRLILGRDEDKRVFHLLDDKLGVSPSLPSLRRLAWIDRPVVNLFPRRRTSGESPPAPKLYEDDQLRALFERYPISHAQWLDSYPSDPFRNEHTTAKGATSAKHIKCTVYRQNGDAPLRAFRPAPPIPSPATLPLSPKPDAGQNRNTASSGEGLPPKPEAYRPRLPAVPGSAPPISPQSDNSWSDRTPRGWSPRGGSLRGGSTRGGSPRGGSPSGWSPRGGSQSGWSPRGGSQSGWSPSGGSPRGGSDVGPADPHLRPRLDIANLARRGLPLKAEAYQPRQPRQPSIPGSAPPLSPESDYCWSDRSPRGGSPRGGGDMGMGSSRGKSRYNLWVP</sequence>
<dbReference type="EMBL" id="JAKWFO010000001">
    <property type="protein sequence ID" value="KAI9639493.1"/>
    <property type="molecule type" value="Genomic_DNA"/>
</dbReference>
<gene>
    <name evidence="2" type="ORF">MKK02DRAFT_39795</name>
</gene>
<comment type="caution">
    <text evidence="2">The sequence shown here is derived from an EMBL/GenBank/DDBJ whole genome shotgun (WGS) entry which is preliminary data.</text>
</comment>
<evidence type="ECO:0000256" key="1">
    <source>
        <dbReference type="SAM" id="MobiDB-lite"/>
    </source>
</evidence>
<accession>A0AA38LY60</accession>
<name>A0AA38LY60_9TREE</name>
<feature type="compositionally biased region" description="Low complexity" evidence="1">
    <location>
        <begin position="543"/>
        <end position="570"/>
    </location>
</feature>
<dbReference type="RefSeq" id="XP_052949270.1">
    <property type="nucleotide sequence ID" value="XM_053090784.1"/>
</dbReference>
<reference evidence="2" key="1">
    <citation type="journal article" date="2022" name="G3 (Bethesda)">
        <title>High quality genome of the basidiomycete yeast Dioszegia hungarica PDD-24b-2 isolated from cloud water.</title>
        <authorList>
            <person name="Jarrige D."/>
            <person name="Haridas S."/>
            <person name="Bleykasten-Grosshans C."/>
            <person name="Joly M."/>
            <person name="Nadalig T."/>
            <person name="Sancelme M."/>
            <person name="Vuilleumier S."/>
            <person name="Grigoriev I.V."/>
            <person name="Amato P."/>
            <person name="Bringel F."/>
        </authorList>
    </citation>
    <scope>NUCLEOTIDE SEQUENCE</scope>
    <source>
        <strain evidence="2">PDD-24b-2</strain>
    </source>
</reference>
<dbReference type="Proteomes" id="UP001164286">
    <property type="component" value="Unassembled WGS sequence"/>
</dbReference>
<dbReference type="GeneID" id="77729989"/>
<evidence type="ECO:0000313" key="3">
    <source>
        <dbReference type="Proteomes" id="UP001164286"/>
    </source>
</evidence>
<organism evidence="2 3">
    <name type="scientific">Dioszegia hungarica</name>
    <dbReference type="NCBI Taxonomy" id="4972"/>
    <lineage>
        <taxon>Eukaryota</taxon>
        <taxon>Fungi</taxon>
        <taxon>Dikarya</taxon>
        <taxon>Basidiomycota</taxon>
        <taxon>Agaricomycotina</taxon>
        <taxon>Tremellomycetes</taxon>
        <taxon>Tremellales</taxon>
        <taxon>Bulleribasidiaceae</taxon>
        <taxon>Dioszegia</taxon>
    </lineage>
</organism>
<dbReference type="AlphaFoldDB" id="A0AA38LY60"/>
<keyword evidence="3" id="KW-1185">Reference proteome</keyword>
<protein>
    <submittedName>
        <fullName evidence="2">Uncharacterized protein</fullName>
    </submittedName>
</protein>
<feature type="region of interest" description="Disordered" evidence="1">
    <location>
        <begin position="446"/>
        <end position="663"/>
    </location>
</feature>